<dbReference type="EMBL" id="CAIJEO010000003">
    <property type="protein sequence ID" value="CAD0088258.1"/>
    <property type="molecule type" value="Genomic_DNA"/>
</dbReference>
<keyword evidence="2" id="KW-0732">Signal</keyword>
<name>A0A9N8JHF8_9PEZI</name>
<feature type="compositionally biased region" description="Basic and acidic residues" evidence="1">
    <location>
        <begin position="128"/>
        <end position="138"/>
    </location>
</feature>
<feature type="signal peptide" evidence="2">
    <location>
        <begin position="1"/>
        <end position="24"/>
    </location>
</feature>
<organism evidence="3 4">
    <name type="scientific">Aureobasidium mustum</name>
    <dbReference type="NCBI Taxonomy" id="2773714"/>
    <lineage>
        <taxon>Eukaryota</taxon>
        <taxon>Fungi</taxon>
        <taxon>Dikarya</taxon>
        <taxon>Ascomycota</taxon>
        <taxon>Pezizomycotina</taxon>
        <taxon>Dothideomycetes</taxon>
        <taxon>Dothideomycetidae</taxon>
        <taxon>Dothideales</taxon>
        <taxon>Saccotheciaceae</taxon>
        <taxon>Aureobasidium</taxon>
    </lineage>
</organism>
<dbReference type="AlphaFoldDB" id="A0A9N8JHF8"/>
<reference evidence="3" key="1">
    <citation type="submission" date="2020-06" db="EMBL/GenBank/DDBJ databases">
        <authorList>
            <person name="Onetto C."/>
        </authorList>
    </citation>
    <scope>NUCLEOTIDE SEQUENCE</scope>
</reference>
<proteinExistence type="predicted"/>
<protein>
    <submittedName>
        <fullName evidence="3">Uncharacterized protein</fullName>
    </submittedName>
</protein>
<feature type="compositionally biased region" description="Acidic residues" evidence="1">
    <location>
        <begin position="82"/>
        <end position="92"/>
    </location>
</feature>
<evidence type="ECO:0000256" key="2">
    <source>
        <dbReference type="SAM" id="SignalP"/>
    </source>
</evidence>
<comment type="caution">
    <text evidence="3">The sequence shown here is derived from an EMBL/GenBank/DDBJ whole genome shotgun (WGS) entry which is preliminary data.</text>
</comment>
<evidence type="ECO:0000256" key="1">
    <source>
        <dbReference type="SAM" id="MobiDB-lite"/>
    </source>
</evidence>
<sequence>MANNFMIKLLILFFGYLNFFGADAQISKKPDAASSAIQQGGYQASTLLTSVINKADITLHDVNTPDTQPDFAEMDNDEVLSDVEEDDDDDELMNANSTNSGDVAVSSASKGGKRLKAKFSATAKPIARRRDDPKVARS</sequence>
<dbReference type="OrthoDB" id="3934989at2759"/>
<evidence type="ECO:0000313" key="3">
    <source>
        <dbReference type="EMBL" id="CAD0088258.1"/>
    </source>
</evidence>
<feature type="chain" id="PRO_5040320261" evidence="2">
    <location>
        <begin position="25"/>
        <end position="138"/>
    </location>
</feature>
<dbReference type="Proteomes" id="UP000714618">
    <property type="component" value="Unassembled WGS sequence"/>
</dbReference>
<feature type="region of interest" description="Disordered" evidence="1">
    <location>
        <begin position="82"/>
        <end position="138"/>
    </location>
</feature>
<keyword evidence="4" id="KW-1185">Reference proteome</keyword>
<feature type="compositionally biased region" description="Polar residues" evidence="1">
    <location>
        <begin position="94"/>
        <end position="109"/>
    </location>
</feature>
<gene>
    <name evidence="3" type="ORF">AWRI4233_LOCUS1541</name>
</gene>
<evidence type="ECO:0000313" key="4">
    <source>
        <dbReference type="Proteomes" id="UP000714618"/>
    </source>
</evidence>
<accession>A0A9N8JHF8</accession>